<gene>
    <name evidence="1" type="ORF">BH720_018695</name>
</gene>
<evidence type="ECO:0000313" key="1">
    <source>
        <dbReference type="EMBL" id="XPM61974.1"/>
    </source>
</evidence>
<keyword evidence="2" id="KW-1185">Reference proteome</keyword>
<name>A0ACD5GN99_9CYAN</name>
<sequence>MRSEIIVEARSPVDGRLLTPAQYVQLQAELAVSPPNRSRRSPRLNLPPALAPPDPYRHPLPLKELVFAQTDAPNTVRK</sequence>
<organism evidence="1 2">
    <name type="scientific">Desertifilum tharense IPPAS B-1220</name>
    <dbReference type="NCBI Taxonomy" id="1781255"/>
    <lineage>
        <taxon>Bacteria</taxon>
        <taxon>Bacillati</taxon>
        <taxon>Cyanobacteriota</taxon>
        <taxon>Cyanophyceae</taxon>
        <taxon>Desertifilales</taxon>
        <taxon>Desertifilaceae</taxon>
        <taxon>Desertifilum</taxon>
    </lineage>
</organism>
<dbReference type="Proteomes" id="UP000095472">
    <property type="component" value="Chromosome"/>
</dbReference>
<protein>
    <submittedName>
        <fullName evidence="1">Uncharacterized protein</fullName>
    </submittedName>
</protein>
<proteinExistence type="predicted"/>
<accession>A0ACD5GN99</accession>
<evidence type="ECO:0000313" key="2">
    <source>
        <dbReference type="Proteomes" id="UP000095472"/>
    </source>
</evidence>
<dbReference type="EMBL" id="CP182909">
    <property type="protein sequence ID" value="XPM61974.1"/>
    <property type="molecule type" value="Genomic_DNA"/>
</dbReference>
<reference evidence="1 2" key="1">
    <citation type="journal article" date="2016" name="Genome Announc.">
        <title>Draft Genome Sequence of the Thermotolerant Cyanobacterium Desertifilum sp. IPPAS B-1220.</title>
        <authorList>
            <person name="Mironov K.S."/>
            <person name="Sinetova M.A."/>
            <person name="Bolatkhan K."/>
            <person name="Zayadan B.K."/>
            <person name="Ustinova V.V."/>
            <person name="Kupriyanova E.V."/>
            <person name="Skrypnik A.N."/>
            <person name="Gogoleva N.E."/>
            <person name="Gogolev Y.V."/>
            <person name="Los D.A."/>
        </authorList>
    </citation>
    <scope>NUCLEOTIDE SEQUENCE [LARGE SCALE GENOMIC DNA]</scope>
    <source>
        <strain evidence="1 2">IPPAS B-1220</strain>
    </source>
</reference>